<dbReference type="CDD" id="cd00038">
    <property type="entry name" value="CAP_ED"/>
    <property type="match status" value="1"/>
</dbReference>
<dbReference type="EMBL" id="AP025628">
    <property type="protein sequence ID" value="BDG59330.1"/>
    <property type="molecule type" value="Genomic_DNA"/>
</dbReference>
<dbReference type="InterPro" id="IPR018490">
    <property type="entry name" value="cNMP-bd_dom_sf"/>
</dbReference>
<dbReference type="InterPro" id="IPR012318">
    <property type="entry name" value="HTH_CRP"/>
</dbReference>
<reference evidence="6" key="1">
    <citation type="submission" date="2022-03" db="EMBL/GenBank/DDBJ databases">
        <title>Complete genome sequence of Caldinitratiruptor microaerophilus.</title>
        <authorList>
            <person name="Mukaiyama R."/>
            <person name="Nishiyama T."/>
            <person name="Ueda K."/>
        </authorList>
    </citation>
    <scope>NUCLEOTIDE SEQUENCE</scope>
    <source>
        <strain evidence="6">JCM 16183</strain>
    </source>
</reference>
<dbReference type="SUPFAM" id="SSF46785">
    <property type="entry name" value="Winged helix' DNA-binding domain"/>
    <property type="match status" value="1"/>
</dbReference>
<evidence type="ECO:0000313" key="6">
    <source>
        <dbReference type="EMBL" id="BDG59330.1"/>
    </source>
</evidence>
<evidence type="ECO:0000313" key="7">
    <source>
        <dbReference type="Proteomes" id="UP001163687"/>
    </source>
</evidence>
<dbReference type="SMART" id="SM00419">
    <property type="entry name" value="HTH_CRP"/>
    <property type="match status" value="1"/>
</dbReference>
<dbReference type="GO" id="GO:0003700">
    <property type="term" value="F:DNA-binding transcription factor activity"/>
    <property type="evidence" value="ECO:0007669"/>
    <property type="project" value="TreeGrafter"/>
</dbReference>
<dbReference type="Pfam" id="PF00027">
    <property type="entry name" value="cNMP_binding"/>
    <property type="match status" value="1"/>
</dbReference>
<dbReference type="PANTHER" id="PTHR24567">
    <property type="entry name" value="CRP FAMILY TRANSCRIPTIONAL REGULATORY PROTEIN"/>
    <property type="match status" value="1"/>
</dbReference>
<dbReference type="InterPro" id="IPR000595">
    <property type="entry name" value="cNMP-bd_dom"/>
</dbReference>
<evidence type="ECO:0000256" key="2">
    <source>
        <dbReference type="ARBA" id="ARBA00023125"/>
    </source>
</evidence>
<evidence type="ECO:0000256" key="3">
    <source>
        <dbReference type="ARBA" id="ARBA00023163"/>
    </source>
</evidence>
<dbReference type="GO" id="GO:0005829">
    <property type="term" value="C:cytosol"/>
    <property type="evidence" value="ECO:0007669"/>
    <property type="project" value="TreeGrafter"/>
</dbReference>
<sequence length="229" mass="24993">MLSFPSHAHCQSLTTLVRGRIARLAARGRSRAVAGGELVYRMGDPTDHLYVVLDGRVRTSIVSPAGRELVLGVHGPGEVFGELCFCAIRRRQEQAVAVVDSRVVRLRVDDLLSLVAGDQAEALALLDVFCQRMADLQDRLAQLAFANVRTRLGLLLLRLVDGQPAGPDGGAVCPERLTHEELAARVATTREQVTAILTQFREQGLVDYRRGGPIVVFPDRLGRHLETAS</sequence>
<protein>
    <submittedName>
        <fullName evidence="6">Crp/Fnr family transcriptional regulator</fullName>
    </submittedName>
</protein>
<gene>
    <name evidence="6" type="ORF">caldi_04200</name>
</gene>
<dbReference type="KEGG" id="cmic:caldi_04200"/>
<organism evidence="6 7">
    <name type="scientific">Caldinitratiruptor microaerophilus</name>
    <dbReference type="NCBI Taxonomy" id="671077"/>
    <lineage>
        <taxon>Bacteria</taxon>
        <taxon>Bacillati</taxon>
        <taxon>Bacillota</taxon>
        <taxon>Clostridia</taxon>
        <taxon>Eubacteriales</taxon>
        <taxon>Symbiobacteriaceae</taxon>
        <taxon>Caldinitratiruptor</taxon>
    </lineage>
</organism>
<dbReference type="InterPro" id="IPR014710">
    <property type="entry name" value="RmlC-like_jellyroll"/>
</dbReference>
<dbReference type="AlphaFoldDB" id="A0AA35G719"/>
<keyword evidence="7" id="KW-1185">Reference proteome</keyword>
<keyword evidence="1" id="KW-0805">Transcription regulation</keyword>
<feature type="domain" description="HTH crp-type" evidence="5">
    <location>
        <begin position="146"/>
        <end position="219"/>
    </location>
</feature>
<dbReference type="Pfam" id="PF13545">
    <property type="entry name" value="HTH_Crp_2"/>
    <property type="match status" value="1"/>
</dbReference>
<name>A0AA35G719_9FIRM</name>
<dbReference type="InterPro" id="IPR036390">
    <property type="entry name" value="WH_DNA-bd_sf"/>
</dbReference>
<feature type="domain" description="Cyclic nucleotide-binding" evidence="4">
    <location>
        <begin position="12"/>
        <end position="115"/>
    </location>
</feature>
<dbReference type="SMART" id="SM00100">
    <property type="entry name" value="cNMP"/>
    <property type="match status" value="1"/>
</dbReference>
<keyword evidence="3" id="KW-0804">Transcription</keyword>
<dbReference type="Gene3D" id="2.60.120.10">
    <property type="entry name" value="Jelly Rolls"/>
    <property type="match status" value="1"/>
</dbReference>
<dbReference type="RefSeq" id="WP_264843461.1">
    <property type="nucleotide sequence ID" value="NZ_AP025628.1"/>
</dbReference>
<dbReference type="GO" id="GO:0003677">
    <property type="term" value="F:DNA binding"/>
    <property type="evidence" value="ECO:0007669"/>
    <property type="project" value="UniProtKB-KW"/>
</dbReference>
<dbReference type="PROSITE" id="PS50042">
    <property type="entry name" value="CNMP_BINDING_3"/>
    <property type="match status" value="1"/>
</dbReference>
<dbReference type="InterPro" id="IPR050397">
    <property type="entry name" value="Env_Response_Regulators"/>
</dbReference>
<dbReference type="PANTHER" id="PTHR24567:SF74">
    <property type="entry name" value="HTH-TYPE TRANSCRIPTIONAL REGULATOR ARCR"/>
    <property type="match status" value="1"/>
</dbReference>
<evidence type="ECO:0000256" key="1">
    <source>
        <dbReference type="ARBA" id="ARBA00023015"/>
    </source>
</evidence>
<evidence type="ECO:0000259" key="4">
    <source>
        <dbReference type="PROSITE" id="PS50042"/>
    </source>
</evidence>
<evidence type="ECO:0000259" key="5">
    <source>
        <dbReference type="PROSITE" id="PS51063"/>
    </source>
</evidence>
<dbReference type="Proteomes" id="UP001163687">
    <property type="component" value="Chromosome"/>
</dbReference>
<proteinExistence type="predicted"/>
<dbReference type="PROSITE" id="PS51063">
    <property type="entry name" value="HTH_CRP_2"/>
    <property type="match status" value="1"/>
</dbReference>
<keyword evidence="2" id="KW-0238">DNA-binding</keyword>
<accession>A0AA35G719</accession>
<dbReference type="SUPFAM" id="SSF51206">
    <property type="entry name" value="cAMP-binding domain-like"/>
    <property type="match status" value="1"/>
</dbReference>